<dbReference type="GO" id="GO:0004794">
    <property type="term" value="F:threonine deaminase activity"/>
    <property type="evidence" value="ECO:0007669"/>
    <property type="project" value="UniProtKB-UniRule"/>
</dbReference>
<dbReference type="EMBL" id="AP018560">
    <property type="protein sequence ID" value="BBD78997.1"/>
    <property type="molecule type" value="Genomic_DNA"/>
</dbReference>
<sequence>MNALAARAAMPDAVWLLERACVAPVYEVARESPLETAPLLSARFGRPVLLKREDRQPVFSFKLRGAYARMAALDAAQRARGVVAASAGNHAQGVALAAARLGIRATIVMPVTAPAVKVEAVRRFGGAQVEVLLAGDSYSEAEAEAARLVAAREAVFVHPFDDADVIAGQATVALEILRQHTGPLGAVFVPVGGGGLLAGVASVIKTLRPEVAVIGVQAADADAMTRSLEQGRRVTLDEVGLFADGTAVKQVGALTFALCRAHVDAMLRVDTDAICAAMRDIYEDTRSVPEPAGALALAGLKQYATAHPGTAPLLAIVSGANLNFDRLRFVAERAEVGAHREAVFAVTIPERRGSFRRFCAVLGQRAVTEFNYRIGDPHEAHLFVGVHVQGDADRERLLAAFRANDFGVLDLTDDELAKTHLRHLVGGRSPLAHDEHLFRFEFPERPGALVRFLDHLQPDWNVSLFHYRNHGADTGRILVGLQVPPDEQHLLPEFLARLGYPYRDESAHPAYRLLLGQHNDAPSPRDPQDVRG</sequence>
<organism evidence="15 16">
    <name type="scientific">Aerosticca soli</name>
    <dbReference type="NCBI Taxonomy" id="2010829"/>
    <lineage>
        <taxon>Bacteria</taxon>
        <taxon>Pseudomonadati</taxon>
        <taxon>Pseudomonadota</taxon>
        <taxon>Gammaproteobacteria</taxon>
        <taxon>Lysobacterales</taxon>
        <taxon>Rhodanobacteraceae</taxon>
        <taxon>Aerosticca</taxon>
    </lineage>
</organism>
<dbReference type="InterPro" id="IPR038110">
    <property type="entry name" value="TD_ACT-like_sf"/>
</dbReference>
<dbReference type="GO" id="GO:0003941">
    <property type="term" value="F:L-serine ammonia-lyase activity"/>
    <property type="evidence" value="ECO:0007669"/>
    <property type="project" value="TreeGrafter"/>
</dbReference>
<reference evidence="16" key="2">
    <citation type="submission" date="2018-06" db="EMBL/GenBank/DDBJ databases">
        <title>Genome sequence of Rhodanobacteraceae bacterium strain Dysh456.</title>
        <authorList>
            <person name="Fukui M."/>
        </authorList>
    </citation>
    <scope>NUCLEOTIDE SEQUENCE [LARGE SCALE GENOMIC DNA]</scope>
    <source>
        <strain evidence="16">Dysh456</strain>
    </source>
</reference>
<dbReference type="KEGG" id="rbd:ALSL_0325"/>
<comment type="catalytic activity">
    <reaction evidence="1 13">
        <text>L-threonine = 2-oxobutanoate + NH4(+)</text>
        <dbReference type="Rhea" id="RHEA:22108"/>
        <dbReference type="ChEBI" id="CHEBI:16763"/>
        <dbReference type="ChEBI" id="CHEBI:28938"/>
        <dbReference type="ChEBI" id="CHEBI:57926"/>
        <dbReference type="EC" id="4.3.1.19"/>
    </reaction>
</comment>
<dbReference type="InterPro" id="IPR005787">
    <property type="entry name" value="Thr_deHydtase_biosynth"/>
</dbReference>
<evidence type="ECO:0000256" key="3">
    <source>
        <dbReference type="ARBA" id="ARBA00004810"/>
    </source>
</evidence>
<dbReference type="GO" id="GO:0009097">
    <property type="term" value="P:isoleucine biosynthetic process"/>
    <property type="evidence" value="ECO:0007669"/>
    <property type="project" value="UniProtKB-UniRule"/>
</dbReference>
<gene>
    <name evidence="13" type="primary">ilvA</name>
    <name evidence="15" type="ORF">ALSL_0325</name>
</gene>
<dbReference type="Pfam" id="PF00291">
    <property type="entry name" value="PALP"/>
    <property type="match status" value="1"/>
</dbReference>
<dbReference type="PANTHER" id="PTHR48078:SF11">
    <property type="entry name" value="THREONINE DEHYDRATASE, MITOCHONDRIAL"/>
    <property type="match status" value="1"/>
</dbReference>
<dbReference type="Pfam" id="PF00585">
    <property type="entry name" value="Thr_dehydrat_C"/>
    <property type="match status" value="2"/>
</dbReference>
<dbReference type="Proteomes" id="UP000270530">
    <property type="component" value="Chromosome"/>
</dbReference>
<dbReference type="InterPro" id="IPR001926">
    <property type="entry name" value="TrpB-like_PALP"/>
</dbReference>
<dbReference type="CDD" id="cd04906">
    <property type="entry name" value="ACT_ThrD-I_1"/>
    <property type="match status" value="1"/>
</dbReference>
<dbReference type="Gene3D" id="3.40.1020.10">
    <property type="entry name" value="Biosynthetic Threonine Deaminase, Domain 3"/>
    <property type="match status" value="1"/>
</dbReference>
<dbReference type="NCBIfam" id="TIGR01124">
    <property type="entry name" value="ilvA_2Cterm"/>
    <property type="match status" value="1"/>
</dbReference>
<comment type="cofactor">
    <cofactor evidence="2 13">
        <name>pyridoxal 5'-phosphate</name>
        <dbReference type="ChEBI" id="CHEBI:597326"/>
    </cofactor>
</comment>
<proteinExistence type="inferred from homology"/>
<evidence type="ECO:0000256" key="7">
    <source>
        <dbReference type="ARBA" id="ARBA00022624"/>
    </source>
</evidence>
<evidence type="ECO:0000256" key="12">
    <source>
        <dbReference type="ARBA" id="ARBA00025527"/>
    </source>
</evidence>
<dbReference type="NCBIfam" id="NF006674">
    <property type="entry name" value="PRK09224.1"/>
    <property type="match status" value="1"/>
</dbReference>
<dbReference type="FunFam" id="3.40.1020.10:FF:000001">
    <property type="entry name" value="L-threonine dehydratase"/>
    <property type="match status" value="1"/>
</dbReference>
<keyword evidence="16" id="KW-1185">Reference proteome</keyword>
<dbReference type="PANTHER" id="PTHR48078">
    <property type="entry name" value="THREONINE DEHYDRATASE, MITOCHONDRIAL-RELATED"/>
    <property type="match status" value="1"/>
</dbReference>
<dbReference type="EC" id="4.3.1.19" evidence="13"/>
<comment type="similarity">
    <text evidence="4 13">Belongs to the serine/threonine dehydratase family.</text>
</comment>
<keyword evidence="6 13" id="KW-0028">Amino-acid biosynthesis</keyword>
<dbReference type="FunFam" id="3.40.50.1100:FF:000008">
    <property type="entry name" value="L-threonine dehydratase"/>
    <property type="match status" value="1"/>
</dbReference>
<evidence type="ECO:0000256" key="6">
    <source>
        <dbReference type="ARBA" id="ARBA00022605"/>
    </source>
</evidence>
<dbReference type="UniPathway" id="UPA00047">
    <property type="reaction ID" value="UER00054"/>
</dbReference>
<evidence type="ECO:0000259" key="14">
    <source>
        <dbReference type="PROSITE" id="PS51672"/>
    </source>
</evidence>
<dbReference type="GO" id="GO:0030170">
    <property type="term" value="F:pyridoxal phosphate binding"/>
    <property type="evidence" value="ECO:0007669"/>
    <property type="project" value="InterPro"/>
</dbReference>
<keyword evidence="9 13" id="KW-0663">Pyridoxal phosphate</keyword>
<evidence type="ECO:0000256" key="13">
    <source>
        <dbReference type="RuleBase" id="RU362012"/>
    </source>
</evidence>
<evidence type="ECO:0000256" key="11">
    <source>
        <dbReference type="ARBA" id="ARBA00023304"/>
    </source>
</evidence>
<evidence type="ECO:0000256" key="2">
    <source>
        <dbReference type="ARBA" id="ARBA00001933"/>
    </source>
</evidence>
<evidence type="ECO:0000256" key="4">
    <source>
        <dbReference type="ARBA" id="ARBA00010869"/>
    </source>
</evidence>
<dbReference type="PROSITE" id="PS51672">
    <property type="entry name" value="ACT_LIKE"/>
    <property type="match status" value="2"/>
</dbReference>
<accession>A0A2Z6E234</accession>
<dbReference type="CDD" id="cd04907">
    <property type="entry name" value="ACT_ThrD-I_2"/>
    <property type="match status" value="1"/>
</dbReference>
<evidence type="ECO:0000256" key="8">
    <source>
        <dbReference type="ARBA" id="ARBA00022737"/>
    </source>
</evidence>
<keyword evidence="11 13" id="KW-0100">Branched-chain amino acid biosynthesis</keyword>
<keyword evidence="7 13" id="KW-0412">Isoleucine biosynthesis</keyword>
<dbReference type="CDD" id="cd01562">
    <property type="entry name" value="Thr-dehyd"/>
    <property type="match status" value="1"/>
</dbReference>
<keyword evidence="8" id="KW-0677">Repeat</keyword>
<comment type="subunit">
    <text evidence="5 13">Homotetramer.</text>
</comment>
<dbReference type="GO" id="GO:0006565">
    <property type="term" value="P:L-serine catabolic process"/>
    <property type="evidence" value="ECO:0007669"/>
    <property type="project" value="TreeGrafter"/>
</dbReference>
<comment type="pathway">
    <text evidence="3 13">Amino-acid biosynthesis; L-isoleucine biosynthesis; 2-oxobutanoate from L-threonine: step 1/1.</text>
</comment>
<comment type="function">
    <text evidence="12 13">Catalyzes the anaerobic formation of alpha-ketobutyrate and ammonia from threonine in a two-step reaction. The first step involved a dehydration of threonine and a production of enamine intermediates (aminocrotonate), which tautomerizes to its imine form (iminobutyrate). Both intermediates are unstable and short-lived. The second step is the nonenzymatic hydrolysis of the enamine/imine intermediates to form 2-ketobutyrate and free ammonia. In the low water environment of the cell, the second step is accelerated by RidA.</text>
</comment>
<dbReference type="InterPro" id="IPR001721">
    <property type="entry name" value="TD_ACT-like"/>
</dbReference>
<evidence type="ECO:0000313" key="16">
    <source>
        <dbReference type="Proteomes" id="UP000270530"/>
    </source>
</evidence>
<evidence type="ECO:0000256" key="9">
    <source>
        <dbReference type="ARBA" id="ARBA00022898"/>
    </source>
</evidence>
<keyword evidence="10 13" id="KW-0456">Lyase</keyword>
<dbReference type="AlphaFoldDB" id="A0A2Z6E234"/>
<dbReference type="InterPro" id="IPR000634">
    <property type="entry name" value="Ser/Thr_deHydtase_PyrdxlP-BS"/>
</dbReference>
<dbReference type="PROSITE" id="PS00165">
    <property type="entry name" value="DEHYDRATASE_SER_THR"/>
    <property type="match status" value="1"/>
</dbReference>
<evidence type="ECO:0000256" key="10">
    <source>
        <dbReference type="ARBA" id="ARBA00023239"/>
    </source>
</evidence>
<evidence type="ECO:0000256" key="1">
    <source>
        <dbReference type="ARBA" id="ARBA00001274"/>
    </source>
</evidence>
<dbReference type="InterPro" id="IPR045865">
    <property type="entry name" value="ACT-like_dom_sf"/>
</dbReference>
<dbReference type="InterPro" id="IPR050147">
    <property type="entry name" value="Ser/Thr_Dehydratase"/>
</dbReference>
<feature type="domain" description="ACT-like" evidence="14">
    <location>
        <begin position="342"/>
        <end position="413"/>
    </location>
</feature>
<reference evidence="16" key="1">
    <citation type="submission" date="2018-04" db="EMBL/GenBank/DDBJ databases">
        <authorList>
            <person name="Watanabe M."/>
            <person name="Kojima H."/>
        </authorList>
    </citation>
    <scope>NUCLEOTIDE SEQUENCE [LARGE SCALE GENOMIC DNA]</scope>
    <source>
        <strain evidence="16">Dysh456</strain>
    </source>
</reference>
<dbReference type="GO" id="GO:0006567">
    <property type="term" value="P:L-threonine catabolic process"/>
    <property type="evidence" value="ECO:0007669"/>
    <property type="project" value="TreeGrafter"/>
</dbReference>
<dbReference type="SUPFAM" id="SSF53686">
    <property type="entry name" value="Tryptophan synthase beta subunit-like PLP-dependent enzymes"/>
    <property type="match status" value="1"/>
</dbReference>
<evidence type="ECO:0000256" key="5">
    <source>
        <dbReference type="ARBA" id="ARBA00011881"/>
    </source>
</evidence>
<feature type="domain" description="ACT-like" evidence="14">
    <location>
        <begin position="436"/>
        <end position="507"/>
    </location>
</feature>
<evidence type="ECO:0000313" key="15">
    <source>
        <dbReference type="EMBL" id="BBD78997.1"/>
    </source>
</evidence>
<dbReference type="Gene3D" id="3.40.50.1100">
    <property type="match status" value="2"/>
</dbReference>
<name>A0A2Z6E234_9GAMM</name>
<dbReference type="SUPFAM" id="SSF55021">
    <property type="entry name" value="ACT-like"/>
    <property type="match status" value="1"/>
</dbReference>
<dbReference type="InterPro" id="IPR036052">
    <property type="entry name" value="TrpB-like_PALP_sf"/>
</dbReference>
<protein>
    <recommendedName>
        <fullName evidence="13">L-threonine dehydratase</fullName>
        <ecNumber evidence="13">4.3.1.19</ecNumber>
    </recommendedName>
    <alternativeName>
        <fullName evidence="13">Threonine deaminase</fullName>
    </alternativeName>
</protein>